<reference evidence="1" key="1">
    <citation type="submission" date="2019-08" db="EMBL/GenBank/DDBJ databases">
        <authorList>
            <person name="Kucharzyk K."/>
            <person name="Murdoch R.W."/>
            <person name="Higgins S."/>
            <person name="Loffler F."/>
        </authorList>
    </citation>
    <scope>NUCLEOTIDE SEQUENCE</scope>
</reference>
<organism evidence="1">
    <name type="scientific">bioreactor metagenome</name>
    <dbReference type="NCBI Taxonomy" id="1076179"/>
    <lineage>
        <taxon>unclassified sequences</taxon>
        <taxon>metagenomes</taxon>
        <taxon>ecological metagenomes</taxon>
    </lineage>
</organism>
<gene>
    <name evidence="1" type="ORF">SDC9_54763</name>
</gene>
<protein>
    <submittedName>
        <fullName evidence="1">Uncharacterized protein</fullName>
    </submittedName>
</protein>
<proteinExistence type="predicted"/>
<dbReference type="EMBL" id="VSSQ01001450">
    <property type="protein sequence ID" value="MPM08451.1"/>
    <property type="molecule type" value="Genomic_DNA"/>
</dbReference>
<dbReference type="AlphaFoldDB" id="A0A644WXW3"/>
<sequence length="208" mass="22744">MPVRDRHRAAAAGVNAAAVRSRRRYGRGRIHGNAAAFSVGVQAAEAGAAGGGRREGALAIAACVAVVDGDVVPAGSVNAGGVDNVYRQRVSVYVQRKRFACCHNDAVISDCRQQLDGLRVCHGGKRGGESVVLDQGIGDHAGIIRRLGRRRDRQEQRYEHRGGEQPGQRAFYHGRFLPCFNFYGKIKKLHPEYNGKNWMTKRKKANCH</sequence>
<evidence type="ECO:0000313" key="1">
    <source>
        <dbReference type="EMBL" id="MPM08451.1"/>
    </source>
</evidence>
<accession>A0A644WXW3</accession>
<name>A0A644WXW3_9ZZZZ</name>
<comment type="caution">
    <text evidence="1">The sequence shown here is derived from an EMBL/GenBank/DDBJ whole genome shotgun (WGS) entry which is preliminary data.</text>
</comment>